<protein>
    <recommendedName>
        <fullName evidence="3">TLDc domain-containing protein</fullName>
    </recommendedName>
</protein>
<dbReference type="AlphaFoldDB" id="A0A5K1VM01"/>
<dbReference type="VEuPathDB" id="AmoebaDB:KM1_070220"/>
<evidence type="ECO:0008006" key="3">
    <source>
        <dbReference type="Google" id="ProtNLM"/>
    </source>
</evidence>
<dbReference type="VEuPathDB" id="AmoebaDB:EHI8A_120440"/>
<accession>A0A5K1VM01</accession>
<organism evidence="1 2">
    <name type="scientific">Entamoeba histolytica</name>
    <dbReference type="NCBI Taxonomy" id="5759"/>
    <lineage>
        <taxon>Eukaryota</taxon>
        <taxon>Amoebozoa</taxon>
        <taxon>Evosea</taxon>
        <taxon>Archamoebae</taxon>
        <taxon>Mastigamoebida</taxon>
        <taxon>Entamoebidae</taxon>
        <taxon>Entamoeba</taxon>
    </lineage>
</organism>
<dbReference type="VEuPathDB" id="AmoebaDB:EHI7A_111520"/>
<sequence>MRERNMNKKEVIETSDDAFFEVLPSVERKEQSSSIFYSNVRNTEVGISDDSSYGVFSLDKRDDSSSGSFLRRQYPSNGTEFSSPYLSNTPLPIYSPGPKECFIVNMINQGTINLVGEVELNKIEENEKIEHPMAVKQEFILSEHQKFRPINRRKKKKAIHEDFSRCESDSEIISERSGLFMEDSIETYVKEQLFIKGKHFKKLKQWIGLSKYKIIFDSYFDDLVTDVFNQRVEGKSNTSMIIVTNNNWVFGCFNKLKIPIINSQEETHGLSDNGFFIFSLNNPHHTMPIKITQKETIPGKLILYPKDSNQLFGVEDAFIISQLPNESYIFRNIEQYYLIPSVVGKELFTGCCYPDCFCADKVFVIEWF</sequence>
<evidence type="ECO:0000313" key="2">
    <source>
        <dbReference type="Proteomes" id="UP000078387"/>
    </source>
</evidence>
<reference evidence="1 2" key="1">
    <citation type="submission" date="2016-05" db="EMBL/GenBank/DDBJ databases">
        <title>First whole genome sequencing of Entamoeba histolytica HM1:IMSS-clone-6.</title>
        <authorList>
            <person name="Mukherjee Avik.K."/>
            <person name="Izumyama S."/>
            <person name="Nakada-Tsukui K."/>
            <person name="Nozaki T."/>
        </authorList>
    </citation>
    <scope>NUCLEOTIDE SEQUENCE [LARGE SCALE GENOMIC DNA]</scope>
    <source>
        <strain evidence="1 2">HM1:IMSS clone 6</strain>
    </source>
</reference>
<dbReference type="OMA" id="KLFVIEW"/>
<dbReference type="EMBL" id="BDEQ01000001">
    <property type="protein sequence ID" value="GAT92689.1"/>
    <property type="molecule type" value="Genomic_DNA"/>
</dbReference>
<comment type="caution">
    <text evidence="1">The sequence shown here is derived from an EMBL/GenBank/DDBJ whole genome shotgun (WGS) entry which is preliminary data.</text>
</comment>
<name>A0A5K1VM01_ENTHI</name>
<dbReference type="Proteomes" id="UP000078387">
    <property type="component" value="Unassembled WGS sequence"/>
</dbReference>
<gene>
    <name evidence="1" type="ORF">CL6EHI_103480</name>
</gene>
<proteinExistence type="predicted"/>
<dbReference type="VEuPathDB" id="AmoebaDB:EHI5A_053770"/>
<evidence type="ECO:0000313" key="1">
    <source>
        <dbReference type="EMBL" id="GAT92689.1"/>
    </source>
</evidence>
<dbReference type="VEuPathDB" id="AmoebaDB:EHI_103480"/>